<keyword evidence="1" id="KW-0732">Signal</keyword>
<evidence type="ECO:0000313" key="4">
    <source>
        <dbReference type="Proteomes" id="UP000031914"/>
    </source>
</evidence>
<dbReference type="STRING" id="29485.CH64_432"/>
<reference evidence="2 4" key="1">
    <citation type="journal article" date="2015" name="Genome Announc.">
        <title>Thirty-Two Complete Genome Assemblies of Nine Yersinia Species, Including Y. pestis, Y. pseudotuberculosis, and Y. enterocolitica.</title>
        <authorList>
            <person name="Johnson S.L."/>
            <person name="Daligault H.E."/>
            <person name="Davenport K.W."/>
            <person name="Jaissle J."/>
            <person name="Frey K.G."/>
            <person name="Ladner J.T."/>
            <person name="Broomall S.M."/>
            <person name="Bishop-Lilly K.A."/>
            <person name="Bruce D.C."/>
            <person name="Coyne S.R."/>
            <person name="Gibbons H.S."/>
            <person name="Lo C.C."/>
            <person name="Munk A.C."/>
            <person name="Rosenzweig C.N."/>
            <person name="Koroleva G.I."/>
            <person name="Palacios G.F."/>
            <person name="Redden C.L."/>
            <person name="Xu Y."/>
            <person name="Minogue T.D."/>
            <person name="Chain P.S."/>
        </authorList>
    </citation>
    <scope>NUCLEOTIDE SEQUENCE [LARGE SCALE GENOMIC DNA]</scope>
    <source>
        <strain evidence="2 4">YRA</strain>
    </source>
</reference>
<evidence type="ECO:0000256" key="1">
    <source>
        <dbReference type="SAM" id="SignalP"/>
    </source>
</evidence>
<reference evidence="3 5" key="2">
    <citation type="submission" date="2015-03" db="EMBL/GenBank/DDBJ databases">
        <authorList>
            <person name="Murphy D."/>
        </authorList>
    </citation>
    <scope>NUCLEOTIDE SEQUENCE [LARGE SCALE GENOMIC DNA]</scope>
    <source>
        <strain evidence="3 5">68/02</strain>
    </source>
</reference>
<protein>
    <submittedName>
        <fullName evidence="3">Phage protein</fullName>
    </submittedName>
</protein>
<feature type="signal peptide" evidence="1">
    <location>
        <begin position="1"/>
        <end position="26"/>
    </location>
</feature>
<gene>
    <name evidence="2" type="ORF">CH64_432</name>
    <name evidence="3" type="ORF">ERS008555_01904</name>
</gene>
<dbReference type="EMBL" id="CP009787">
    <property type="protein sequence ID" value="AJJ11218.1"/>
    <property type="molecule type" value="Genomic_DNA"/>
</dbReference>
<dbReference type="Proteomes" id="UP000031914">
    <property type="component" value="Chromosome"/>
</dbReference>
<accession>A0A0U1HSR0</accession>
<name>A0A0U1HSR0_YERRO</name>
<organism evidence="3 5">
    <name type="scientific">Yersinia rohdei</name>
    <dbReference type="NCBI Taxonomy" id="29485"/>
    <lineage>
        <taxon>Bacteria</taxon>
        <taxon>Pseudomonadati</taxon>
        <taxon>Pseudomonadota</taxon>
        <taxon>Gammaproteobacteria</taxon>
        <taxon>Enterobacterales</taxon>
        <taxon>Yersiniaceae</taxon>
        <taxon>Yersinia</taxon>
    </lineage>
</organism>
<dbReference type="EMBL" id="CTKE01000008">
    <property type="protein sequence ID" value="CQI90023.1"/>
    <property type="molecule type" value="Genomic_DNA"/>
</dbReference>
<dbReference type="RefSeq" id="WP_004715255.1">
    <property type="nucleotide sequence ID" value="NZ_CABIHO010000012.1"/>
</dbReference>
<dbReference type="GeneID" id="45565793"/>
<evidence type="ECO:0000313" key="5">
    <source>
        <dbReference type="Proteomes" id="UP000042054"/>
    </source>
</evidence>
<evidence type="ECO:0000313" key="3">
    <source>
        <dbReference type="EMBL" id="CQI90023.1"/>
    </source>
</evidence>
<dbReference type="KEGG" id="yro:CH64_432"/>
<feature type="chain" id="PRO_5006709407" evidence="1">
    <location>
        <begin position="27"/>
        <end position="118"/>
    </location>
</feature>
<dbReference type="OrthoDB" id="6476243at2"/>
<proteinExistence type="predicted"/>
<dbReference type="AlphaFoldDB" id="A0A0U1HSR0"/>
<sequence>MKSSTLAAVIIGLSATLGSISHQVQAAGASLINLDCQLKDGNNLTAVLDGPNQQLIVDKSVFKFIQVNPEGKGESLIFQKVDSQEPIIASLNISGLPIRLALVDGEQANHYTCTHTTA</sequence>
<keyword evidence="4" id="KW-1185">Reference proteome</keyword>
<dbReference type="Proteomes" id="UP000042054">
    <property type="component" value="Unassembled WGS sequence"/>
</dbReference>
<evidence type="ECO:0000313" key="2">
    <source>
        <dbReference type="EMBL" id="AJJ11218.1"/>
    </source>
</evidence>